<dbReference type="AlphaFoldDB" id="A0A6J5V3S2"/>
<name>A0A6J5V3S2_PRUAR</name>
<dbReference type="EMBL" id="CAEKDK010000006">
    <property type="protein sequence ID" value="CAB4282015.1"/>
    <property type="molecule type" value="Genomic_DNA"/>
</dbReference>
<protein>
    <submittedName>
        <fullName evidence="1">Uncharacterized protein</fullName>
    </submittedName>
</protein>
<gene>
    <name evidence="1" type="ORF">CURHAP_LOCUS35264</name>
</gene>
<evidence type="ECO:0000313" key="2">
    <source>
        <dbReference type="Proteomes" id="UP000507222"/>
    </source>
</evidence>
<accession>A0A6J5V3S2</accession>
<dbReference type="Proteomes" id="UP000507222">
    <property type="component" value="Unassembled WGS sequence"/>
</dbReference>
<organism evidence="1 2">
    <name type="scientific">Prunus armeniaca</name>
    <name type="common">Apricot</name>
    <name type="synonym">Armeniaca vulgaris</name>
    <dbReference type="NCBI Taxonomy" id="36596"/>
    <lineage>
        <taxon>Eukaryota</taxon>
        <taxon>Viridiplantae</taxon>
        <taxon>Streptophyta</taxon>
        <taxon>Embryophyta</taxon>
        <taxon>Tracheophyta</taxon>
        <taxon>Spermatophyta</taxon>
        <taxon>Magnoliopsida</taxon>
        <taxon>eudicotyledons</taxon>
        <taxon>Gunneridae</taxon>
        <taxon>Pentapetalae</taxon>
        <taxon>rosids</taxon>
        <taxon>fabids</taxon>
        <taxon>Rosales</taxon>
        <taxon>Rosaceae</taxon>
        <taxon>Amygdaloideae</taxon>
        <taxon>Amygdaleae</taxon>
        <taxon>Prunus</taxon>
    </lineage>
</organism>
<proteinExistence type="predicted"/>
<evidence type="ECO:0000313" key="1">
    <source>
        <dbReference type="EMBL" id="CAB4282015.1"/>
    </source>
</evidence>
<sequence length="54" mass="6012">MNAVDEFPFLSRHPRFLGAGHFPPPVSPSEALESLYSCNQVPWQRSAGVWNGNL</sequence>
<reference evidence="1 2" key="1">
    <citation type="submission" date="2020-05" db="EMBL/GenBank/DDBJ databases">
        <authorList>
            <person name="Campoy J."/>
            <person name="Schneeberger K."/>
            <person name="Spophaly S."/>
        </authorList>
    </citation>
    <scope>NUCLEOTIDE SEQUENCE [LARGE SCALE GENOMIC DNA]</scope>
    <source>
        <strain evidence="1">PruArmRojPasFocal</strain>
    </source>
</reference>